<dbReference type="EMBL" id="CP055153">
    <property type="protein sequence ID" value="QMU30743.1"/>
    <property type="molecule type" value="Genomic_DNA"/>
</dbReference>
<reference evidence="1 2" key="1">
    <citation type="submission" date="2020-06" db="EMBL/GenBank/DDBJ databases">
        <authorList>
            <person name="Hwang Y.J."/>
        </authorList>
    </citation>
    <scope>NUCLEOTIDE SEQUENCE [LARGE SCALE GENOMIC DNA]</scope>
    <source>
        <strain evidence="1 2">KUDC8001</strain>
    </source>
</reference>
<evidence type="ECO:0000313" key="1">
    <source>
        <dbReference type="EMBL" id="QMU30743.1"/>
    </source>
</evidence>
<dbReference type="AlphaFoldDB" id="A0A7L7LD88"/>
<dbReference type="RefSeq" id="WP_182413185.1">
    <property type="nucleotide sequence ID" value="NZ_CP055153.1"/>
</dbReference>
<dbReference type="KEGG" id="add:HUW48_23145"/>
<accession>A0A7L7LD88</accession>
<evidence type="ECO:0000313" key="2">
    <source>
        <dbReference type="Proteomes" id="UP000514509"/>
    </source>
</evidence>
<organism evidence="1 2">
    <name type="scientific">Adhaeribacter radiodurans</name>
    <dbReference type="NCBI Taxonomy" id="2745197"/>
    <lineage>
        <taxon>Bacteria</taxon>
        <taxon>Pseudomonadati</taxon>
        <taxon>Bacteroidota</taxon>
        <taxon>Cytophagia</taxon>
        <taxon>Cytophagales</taxon>
        <taxon>Hymenobacteraceae</taxon>
        <taxon>Adhaeribacter</taxon>
    </lineage>
</organism>
<gene>
    <name evidence="1" type="ORF">HUW48_23145</name>
</gene>
<dbReference type="Pfam" id="PF13030">
    <property type="entry name" value="DUF3891"/>
    <property type="match status" value="1"/>
</dbReference>
<sequence length="241" mass="27761">MIVNLVKEGWEIIYQQAHALLAAQIAFAWRTADRPRRWVDTLAAIAQHDDGQRSWAGKVGLTAAGAPANFTMLPFSLEQARQVMEEARFQGQWRSLLTSMHLSFLYEELRGQNKTTDAFLDEQLQNQAIWCKVIKVTKKEAQKAYDLMQWCDRLSLILCRRELPESERALEISAGPDGVRYDVRQQKDGSVQVIPWPFELNKFTVEVEASYLAQLQFESEAELDTALRQAPIRTNYWELVK</sequence>
<reference evidence="1 2" key="2">
    <citation type="submission" date="2020-08" db="EMBL/GenBank/DDBJ databases">
        <title>Adhaeribacter dokdonensis sp. nov., isolated from the rhizosphere of Elymus tsukushiensis, a plant native to the Dokdo Islands, Republic of Korea.</title>
        <authorList>
            <person name="Ghim S.Y."/>
        </authorList>
    </citation>
    <scope>NUCLEOTIDE SEQUENCE [LARGE SCALE GENOMIC DNA]</scope>
    <source>
        <strain evidence="1 2">KUDC8001</strain>
    </source>
</reference>
<name>A0A7L7LD88_9BACT</name>
<keyword evidence="2" id="KW-1185">Reference proteome</keyword>
<proteinExistence type="predicted"/>
<protein>
    <submittedName>
        <fullName evidence="1">DUF3891 family protein</fullName>
    </submittedName>
</protein>
<dbReference type="InterPro" id="IPR024992">
    <property type="entry name" value="DUF3891"/>
</dbReference>
<dbReference type="Proteomes" id="UP000514509">
    <property type="component" value="Chromosome"/>
</dbReference>